<dbReference type="EMBL" id="CP084166">
    <property type="protein sequence ID" value="UJG39603.1"/>
    <property type="molecule type" value="Genomic_DNA"/>
</dbReference>
<reference evidence="1" key="1">
    <citation type="journal article" date="2022" name="Nat. Microbiol.">
        <title>Unique mobile elements and scalable gene flow at the prokaryote-eukaryote boundary revealed by circularized Asgard archaea genomes.</title>
        <authorList>
            <person name="Wu F."/>
            <person name="Speth D.R."/>
            <person name="Philosof A."/>
            <person name="Cremiere A."/>
            <person name="Narayanan A."/>
            <person name="Barco R.A."/>
            <person name="Connon S.A."/>
            <person name="Amend J.P."/>
            <person name="Antoshechkin I.A."/>
            <person name="Orphan V.J."/>
        </authorList>
    </citation>
    <scope>NUCLEOTIDE SEQUENCE</scope>
    <source>
        <strain evidence="1">PM71</strain>
    </source>
</reference>
<dbReference type="AlphaFoldDB" id="A0A9Y1BI18"/>
<gene>
    <name evidence="1" type="ORF">K9W45_06955</name>
</gene>
<protein>
    <submittedName>
        <fullName evidence="1">Uncharacterized protein</fullName>
    </submittedName>
</protein>
<evidence type="ECO:0000313" key="1">
    <source>
        <dbReference type="EMBL" id="UJG39603.1"/>
    </source>
</evidence>
<accession>A0A9Y1BI18</accession>
<organism evidence="1">
    <name type="scientific">Candidatus Heimdallarchaeum aukensis</name>
    <dbReference type="NCBI Taxonomy" id="2876573"/>
    <lineage>
        <taxon>Archaea</taxon>
        <taxon>Promethearchaeati</taxon>
        <taxon>Candidatus Heimdallarchaeota</taxon>
        <taxon>Candidatus Heimdallarchaeia (ex Rinke et al. 2021) (nom. nud.)</taxon>
        <taxon>Candidatus Heimdallarchaeales</taxon>
        <taxon>Candidatus Heimdallarchaeaceae</taxon>
        <taxon>Candidatus Heimdallarchaeum</taxon>
    </lineage>
</organism>
<proteinExistence type="predicted"/>
<dbReference type="Proteomes" id="UP001201020">
    <property type="component" value="Chromosome"/>
</dbReference>
<name>A0A9Y1BI18_9ARCH</name>
<sequence>MSNLPLEFPLYLSNISVKEKDTPELVLTYEGDETLVDKLLLIGKNNGLPDNINAALPFEQKKVKGRVVFEITIPIYEDGEFQAVVEYEDEYIYEPGQAHNIVFRGKGIFLDFRKIFHLQKEVVRPKGAPKPTKKETELEEKIEIKKEEDKLTPSIEKKKDLTPIADKDNLLKVQPKDFRNFDENLKTKLLQILDYLANEKSKKLVLDTIILPDISRTLKRLILEEMRKSVYEACFPVIVLIEKALILGGMVFQAVFTDETFEEYKKEVVEKIPKIKEKINRIEFEPTNTMIKVKYDKDKHSFKKMLYHQI</sequence>